<dbReference type="SMART" id="SM00320">
    <property type="entry name" value="WD40"/>
    <property type="match status" value="2"/>
</dbReference>
<dbReference type="AlphaFoldDB" id="A0A166D453"/>
<feature type="region of interest" description="Disordered" evidence="5">
    <location>
        <begin position="1"/>
        <end position="132"/>
    </location>
</feature>
<keyword evidence="3" id="KW-0653">Protein transport</keyword>
<evidence type="ECO:0000256" key="3">
    <source>
        <dbReference type="ARBA" id="ARBA00022927"/>
    </source>
</evidence>
<evidence type="ECO:0000259" key="6">
    <source>
        <dbReference type="Pfam" id="PF23411"/>
    </source>
</evidence>
<feature type="repeat" description="CHCR" evidence="4">
    <location>
        <begin position="826"/>
        <end position="970"/>
    </location>
</feature>
<dbReference type="EMBL" id="KV428069">
    <property type="protein sequence ID" value="KZT38114.1"/>
    <property type="molecule type" value="Genomic_DNA"/>
</dbReference>
<dbReference type="Gene3D" id="1.25.40.10">
    <property type="entry name" value="Tetratricopeptide repeat domain"/>
    <property type="match status" value="1"/>
</dbReference>
<dbReference type="SMART" id="SM00299">
    <property type="entry name" value="CLH"/>
    <property type="match status" value="1"/>
</dbReference>
<feature type="domain" description="Vps41 beta-propeller" evidence="6">
    <location>
        <begin position="129"/>
        <end position="494"/>
    </location>
</feature>
<dbReference type="Proteomes" id="UP000076798">
    <property type="component" value="Unassembled WGS sequence"/>
</dbReference>
<dbReference type="Pfam" id="PF23411">
    <property type="entry name" value="Beta-prop_Vps41"/>
    <property type="match status" value="1"/>
</dbReference>
<dbReference type="PROSITE" id="PS50236">
    <property type="entry name" value="CHCR"/>
    <property type="match status" value="1"/>
</dbReference>
<dbReference type="Gene3D" id="2.130.10.10">
    <property type="entry name" value="YVTN repeat-like/Quinoprotein amine dehydrogenase"/>
    <property type="match status" value="1"/>
</dbReference>
<comment type="similarity">
    <text evidence="1">Belongs to the VPS41 family.</text>
</comment>
<dbReference type="InterPro" id="IPR000547">
    <property type="entry name" value="Clathrin_H-chain/VPS_repeat"/>
</dbReference>
<dbReference type="PANTHER" id="PTHR12616">
    <property type="entry name" value="VACUOLAR PROTEIN SORTING VPS41"/>
    <property type="match status" value="1"/>
</dbReference>
<dbReference type="GO" id="GO:0034058">
    <property type="term" value="P:endosomal vesicle fusion"/>
    <property type="evidence" value="ECO:0007669"/>
    <property type="project" value="InterPro"/>
</dbReference>
<accession>A0A166D453</accession>
<dbReference type="Pfam" id="PF23556">
    <property type="entry name" value="TPR_Vps41"/>
    <property type="match status" value="1"/>
</dbReference>
<reference evidence="7 8" key="1">
    <citation type="journal article" date="2016" name="Mol. Biol. Evol.">
        <title>Comparative Genomics of Early-Diverging Mushroom-Forming Fungi Provides Insights into the Origins of Lignocellulose Decay Capabilities.</title>
        <authorList>
            <person name="Nagy L.G."/>
            <person name="Riley R."/>
            <person name="Tritt A."/>
            <person name="Adam C."/>
            <person name="Daum C."/>
            <person name="Floudas D."/>
            <person name="Sun H."/>
            <person name="Yadav J.S."/>
            <person name="Pangilinan J."/>
            <person name="Larsson K.H."/>
            <person name="Matsuura K."/>
            <person name="Barry K."/>
            <person name="Labutti K."/>
            <person name="Kuo R."/>
            <person name="Ohm R.A."/>
            <person name="Bhattacharya S.S."/>
            <person name="Shirouzu T."/>
            <person name="Yoshinaga Y."/>
            <person name="Martin F.M."/>
            <person name="Grigoriev I.V."/>
            <person name="Hibbett D.S."/>
        </authorList>
    </citation>
    <scope>NUCLEOTIDE SEQUENCE [LARGE SCALE GENOMIC DNA]</scope>
    <source>
        <strain evidence="7 8">HHB10207 ss-3</strain>
    </source>
</reference>
<dbReference type="SUPFAM" id="SSF50978">
    <property type="entry name" value="WD40 repeat-like"/>
    <property type="match status" value="1"/>
</dbReference>
<dbReference type="InterPro" id="IPR016902">
    <property type="entry name" value="Vps41"/>
</dbReference>
<feature type="compositionally biased region" description="Low complexity" evidence="5">
    <location>
        <begin position="526"/>
        <end position="543"/>
    </location>
</feature>
<keyword evidence="8" id="KW-1185">Reference proteome</keyword>
<dbReference type="PIRSF" id="PIRSF028921">
    <property type="entry name" value="VPS41"/>
    <property type="match status" value="1"/>
</dbReference>
<feature type="compositionally biased region" description="Low complexity" evidence="5">
    <location>
        <begin position="31"/>
        <end position="45"/>
    </location>
</feature>
<dbReference type="InterPro" id="IPR001680">
    <property type="entry name" value="WD40_rpt"/>
</dbReference>
<keyword evidence="2" id="KW-0813">Transport</keyword>
<dbReference type="GO" id="GO:0009267">
    <property type="term" value="P:cellular response to starvation"/>
    <property type="evidence" value="ECO:0007669"/>
    <property type="project" value="TreeGrafter"/>
</dbReference>
<evidence type="ECO:0000256" key="4">
    <source>
        <dbReference type="PROSITE-ProRule" id="PRU01006"/>
    </source>
</evidence>
<protein>
    <submittedName>
        <fullName evidence="7">Vacuolar protein sorting-associated protein 41</fullName>
    </submittedName>
</protein>
<dbReference type="GO" id="GO:0016236">
    <property type="term" value="P:macroautophagy"/>
    <property type="evidence" value="ECO:0007669"/>
    <property type="project" value="TreeGrafter"/>
</dbReference>
<organism evidence="7 8">
    <name type="scientific">Sistotremastrum suecicum HHB10207 ss-3</name>
    <dbReference type="NCBI Taxonomy" id="1314776"/>
    <lineage>
        <taxon>Eukaryota</taxon>
        <taxon>Fungi</taxon>
        <taxon>Dikarya</taxon>
        <taxon>Basidiomycota</taxon>
        <taxon>Agaricomycotina</taxon>
        <taxon>Agaricomycetes</taxon>
        <taxon>Sistotremastrales</taxon>
        <taxon>Sistotremastraceae</taxon>
        <taxon>Sistotremastrum</taxon>
    </lineage>
</organism>
<dbReference type="InterPro" id="IPR036322">
    <property type="entry name" value="WD40_repeat_dom_sf"/>
</dbReference>
<feature type="compositionally biased region" description="Acidic residues" evidence="5">
    <location>
        <begin position="107"/>
        <end position="126"/>
    </location>
</feature>
<evidence type="ECO:0000256" key="2">
    <source>
        <dbReference type="ARBA" id="ARBA00022448"/>
    </source>
</evidence>
<evidence type="ECO:0000313" key="7">
    <source>
        <dbReference type="EMBL" id="KZT38114.1"/>
    </source>
</evidence>
<evidence type="ECO:0000313" key="8">
    <source>
        <dbReference type="Proteomes" id="UP000076798"/>
    </source>
</evidence>
<feature type="compositionally biased region" description="Acidic residues" evidence="5">
    <location>
        <begin position="58"/>
        <end position="81"/>
    </location>
</feature>
<feature type="compositionally biased region" description="Polar residues" evidence="5">
    <location>
        <begin position="544"/>
        <end position="557"/>
    </location>
</feature>
<dbReference type="GO" id="GO:0006623">
    <property type="term" value="P:protein targeting to vacuole"/>
    <property type="evidence" value="ECO:0007669"/>
    <property type="project" value="InterPro"/>
</dbReference>
<evidence type="ECO:0000256" key="1">
    <source>
        <dbReference type="ARBA" id="ARBA00009582"/>
    </source>
</evidence>
<feature type="region of interest" description="Disordered" evidence="5">
    <location>
        <begin position="512"/>
        <end position="561"/>
    </location>
</feature>
<dbReference type="InterPro" id="IPR057780">
    <property type="entry name" value="Beta-prop_Vps41"/>
</dbReference>
<evidence type="ECO:0000256" key="5">
    <source>
        <dbReference type="SAM" id="MobiDB-lite"/>
    </source>
</evidence>
<feature type="compositionally biased region" description="Basic and acidic residues" evidence="5">
    <location>
        <begin position="82"/>
        <end position="95"/>
    </location>
</feature>
<name>A0A166D453_9AGAM</name>
<dbReference type="STRING" id="1314776.A0A166D453"/>
<dbReference type="InterPro" id="IPR045111">
    <property type="entry name" value="Vps41/Vps8"/>
</dbReference>
<sequence length="1140" mass="125919">MASPAALSNPEPHLNGKSNSETHNDDTQNAGNEIIKSNGNGNGNVKVEHDVVANGVEHEDESVEDDGEDEEESDTEGETTVEDVKGKGKADDSVAHETLSGTAESIQDGDEAEDDEQDDEEEEDSEPVLKYEPLPFALPDLLKRDSLSAHSLSPHSIALGTHAGVIHILSYTGTHIRSFRPHTATIQTIAFDSTYDFVASASIDGYLRITSLSTPESYSFNLHRPMLSIALEPGFAKKGSRAFVCGGMAGEIVLHEKGWLGHRETLIHRGEGPIWNIKWCGALIAWANDKGVKIYDTASRTRITYIDRVAGSPRADLFKCTLYWQDEQTLLIAWAEYIKVARIRARPPIVPPSQPSTPAKGTSSSEKPTSPTPTTLPPLSVEITAVFQVDSMIAGILPYHTPLPSSTPTLPLTLSTSNPTPSTSFLLLAYVPPDTSHLETDVLPSDTVTQKRKLANPPEVRIVSRKGEEEAMDIIDVDGYERYGCNDYGLDEVPMLPASSSTSFNLLSPLSAAPAGPTRSPPTSPAPSIFSSSSPPKAPSIMSNRTAHQPPSSTSSEKFPPYLKPGSTEKCFIIRSPRSVVLVKPRDRRDRIDWLVERNRFEEALKEVDILEPESASNIVGKVINSTLGSDGRGGEDDDDDDRSERMRVGLLYLRWLIDNGEFDKAAAQCPKLFKTSSRMWEDWIFVFAGKHQLKSIIPYVPIEYPRLDPSIYDLIINWYLSNDRTELRRTIKSWPKIYDISTAILAVQTELDALPERKEFGADRGLLMDCLADLYIANRQPAKALPYFIRLRRAEVFDLIVDNNLFTAIQDQALLLVEFDQEKAIPMLVDHTYSIPVVRVVQQLNSRPEFLFAYLEGLSVKDVGLAADYADLQVKLYSDYAPDRLMRFLRSSNYYSLEKAYSVCKEHDFVPEMVFLLGRMGNNRAALTLIIERLGDVNRAIDFAKEQNDTDLWEDLLTYSESRPPFIKGLLENSGVSASIDPIRLIRRIKNGLEIEGLKGAIIKILQDYNLQISLMAGCAVVLEGDCNALGGALYKGQVGGYFFNLTESCPICSLPYNHPSKPLVLLFLCRHVVHASCTEMTGFEDLPRSGGEAAFGGVYAEDLGRRVGAKIALAATVRARITKGCPVCHAQSEGKRLT</sequence>
<gene>
    <name evidence="7" type="ORF">SISSUDRAFT_1047476</name>
</gene>
<dbReference type="InterPro" id="IPR015943">
    <property type="entry name" value="WD40/YVTN_repeat-like_dom_sf"/>
</dbReference>
<dbReference type="OrthoDB" id="244107at2759"/>
<feature type="compositionally biased region" description="Low complexity" evidence="5">
    <location>
        <begin position="356"/>
        <end position="369"/>
    </location>
</feature>
<feature type="region of interest" description="Disordered" evidence="5">
    <location>
        <begin position="348"/>
        <end position="377"/>
    </location>
</feature>
<dbReference type="GO" id="GO:0030897">
    <property type="term" value="C:HOPS complex"/>
    <property type="evidence" value="ECO:0007669"/>
    <property type="project" value="TreeGrafter"/>
</dbReference>
<dbReference type="GO" id="GO:0005770">
    <property type="term" value="C:late endosome"/>
    <property type="evidence" value="ECO:0007669"/>
    <property type="project" value="TreeGrafter"/>
</dbReference>
<dbReference type="PANTHER" id="PTHR12616:SF1">
    <property type="entry name" value="VACUOLAR PROTEIN SORTING-ASSOCIATED PROTEIN 41 HOMOLOG"/>
    <property type="match status" value="1"/>
</dbReference>
<dbReference type="InterPro" id="IPR011990">
    <property type="entry name" value="TPR-like_helical_dom_sf"/>
</dbReference>
<proteinExistence type="inferred from homology"/>